<name>A0A432ZA52_9GAMM</name>
<keyword evidence="4" id="KW-1185">Reference proteome</keyword>
<gene>
    <name evidence="3" type="ORF">CWI80_05750</name>
</gene>
<dbReference type="Proteomes" id="UP000287022">
    <property type="component" value="Unassembled WGS sequence"/>
</dbReference>
<dbReference type="Gene3D" id="3.40.630.10">
    <property type="entry name" value="Zn peptidases"/>
    <property type="match status" value="1"/>
</dbReference>
<dbReference type="Gene3D" id="3.40.50.880">
    <property type="match status" value="1"/>
</dbReference>
<evidence type="ECO:0000256" key="1">
    <source>
        <dbReference type="SAM" id="SignalP"/>
    </source>
</evidence>
<dbReference type="SUPFAM" id="SSF52317">
    <property type="entry name" value="Class I glutamine amidotransferase-like"/>
    <property type="match status" value="1"/>
</dbReference>
<dbReference type="SUPFAM" id="SSF53187">
    <property type="entry name" value="Zn-dependent exopeptidases"/>
    <property type="match status" value="1"/>
</dbReference>
<feature type="signal peptide" evidence="1">
    <location>
        <begin position="1"/>
        <end position="20"/>
    </location>
</feature>
<dbReference type="STRING" id="1122124.GCA_000423165_00264"/>
<dbReference type="GO" id="GO:0004181">
    <property type="term" value="F:metallocarboxypeptidase activity"/>
    <property type="evidence" value="ECO:0007669"/>
    <property type="project" value="InterPro"/>
</dbReference>
<feature type="chain" id="PRO_5019322881" evidence="1">
    <location>
        <begin position="21"/>
        <end position="870"/>
    </location>
</feature>
<organism evidence="3 4">
    <name type="scientific">Pseudidiomarina sediminum</name>
    <dbReference type="NCBI Taxonomy" id="431675"/>
    <lineage>
        <taxon>Bacteria</taxon>
        <taxon>Pseudomonadati</taxon>
        <taxon>Pseudomonadota</taxon>
        <taxon>Gammaproteobacteria</taxon>
        <taxon>Alteromonadales</taxon>
        <taxon>Idiomarinaceae</taxon>
        <taxon>Pseudidiomarina</taxon>
    </lineage>
</organism>
<dbReference type="GO" id="GO:0008270">
    <property type="term" value="F:zinc ion binding"/>
    <property type="evidence" value="ECO:0007669"/>
    <property type="project" value="InterPro"/>
</dbReference>
<dbReference type="InterPro" id="IPR029062">
    <property type="entry name" value="Class_I_gatase-like"/>
</dbReference>
<dbReference type="Pfam" id="PF00246">
    <property type="entry name" value="Peptidase_M14"/>
    <property type="match status" value="1"/>
</dbReference>
<dbReference type="EMBL" id="PIQE01000001">
    <property type="protein sequence ID" value="RUO74834.1"/>
    <property type="molecule type" value="Genomic_DNA"/>
</dbReference>
<accession>A0A432ZA52</accession>
<comment type="caution">
    <text evidence="3">The sequence shown here is derived from an EMBL/GenBank/DDBJ whole genome shotgun (WGS) entry which is preliminary data.</text>
</comment>
<proteinExistence type="predicted"/>
<protein>
    <submittedName>
        <fullName evidence="3">Peptidase M14</fullName>
    </submittedName>
</protein>
<keyword evidence="1" id="KW-0732">Signal</keyword>
<evidence type="ECO:0000259" key="2">
    <source>
        <dbReference type="Pfam" id="PF00246"/>
    </source>
</evidence>
<sequence>MRFLKMFAAAVLLVSFSAQSTTLKDYLPDDVTYDPEIPTPKEILGYEVGEWHVRHDQLVRYMEVLAEKSDRFHLEYTGRTHQQRPLLLITVTSPENHQNIDTLRDEHLAIADPSRNGDPETAPLVLYMGYSIHGDEASGSNSALLYAYYLAAAQGEKIEAVLRDSIILLDPSFNPDGLARFALWVNQHKSQNIVSDDQHREHVQGTPRGRVNHYWFDLNRDWLLLQHPESRARIANFQKWKPNVLTDFHEMGSNSTFFFQPGIPTRRNPETPEENVTLTAKLAAGHAAALDEEGRLYFTEESFDDFYVGKGSTYPDVQGAIGILFEQGSSRGHAHDSINGVVEFPFTIENQFITSLTTMYGAHAHKSSFLDYQQRFFKDALEQADDADFRGYVFGDATDPGRVEGMLEILSQHGVKVYPITKDIEENDVVYRAGSSYYVPLAQPQYRLIRQIFTTQKSFRDNTFYDVSGWTLPLAFNVNFSATDSRVRHSDQVWQAVQAPAQSLSSDAYAYGFDWHHYFAPRTLQQLSKAGVHVRQAQLGFTAKTSDGEHAFAPGAVIVPRAYQTKPWAEVQALVAQAMADNGVTVHSITTGLTPKGMDLGSRNLPPVDPVSVMMLVGHGANMYENGEAWYYLDRHVGIPVSLVDTDRFGRSDLQRYTHIILVDGSYSNLSEQHVKRLREWVANGGTIIGQQGGAKWLAKQGILAANFVDSKAFDEKFETAELSYADRDSYYGQRRVAGAIFGADLDLSHPLAFGFPRTKLPLFKDSLNAMEVPNAPFITVARYQEDPLLSGYAAKQNREVIGNKAAIVAHRLGSGRVIAFADDVNFRAYFWGTAKLLSNAIFLAPAVNAFPKSAEDAAAANAEAAEENH</sequence>
<reference evidence="4" key="1">
    <citation type="journal article" date="2018" name="Front. Microbiol.">
        <title>Genome-Based Analysis Reveals the Taxonomy and Diversity of the Family Idiomarinaceae.</title>
        <authorList>
            <person name="Liu Y."/>
            <person name="Lai Q."/>
            <person name="Shao Z."/>
        </authorList>
    </citation>
    <scope>NUCLEOTIDE SEQUENCE [LARGE SCALE GENOMIC DNA]</scope>
    <source>
        <strain evidence="4">c121</strain>
    </source>
</reference>
<dbReference type="RefSeq" id="WP_026861345.1">
    <property type="nucleotide sequence ID" value="NZ_JAHVIQ010000001.1"/>
</dbReference>
<dbReference type="InterPro" id="IPR000834">
    <property type="entry name" value="Peptidase_M14"/>
</dbReference>
<dbReference type="GO" id="GO:0006508">
    <property type="term" value="P:proteolysis"/>
    <property type="evidence" value="ECO:0007669"/>
    <property type="project" value="InterPro"/>
</dbReference>
<dbReference type="AlphaFoldDB" id="A0A432ZA52"/>
<evidence type="ECO:0000313" key="3">
    <source>
        <dbReference type="EMBL" id="RUO74834.1"/>
    </source>
</evidence>
<evidence type="ECO:0000313" key="4">
    <source>
        <dbReference type="Proteomes" id="UP000287022"/>
    </source>
</evidence>
<feature type="domain" description="Peptidase M14" evidence="2">
    <location>
        <begin position="60"/>
        <end position="288"/>
    </location>
</feature>